<dbReference type="SMART" id="SM00612">
    <property type="entry name" value="Kelch"/>
    <property type="match status" value="2"/>
</dbReference>
<evidence type="ECO:0000256" key="4">
    <source>
        <dbReference type="ARBA" id="ARBA00041041"/>
    </source>
</evidence>
<dbReference type="AlphaFoldDB" id="A0A7R9KMJ6"/>
<keyword evidence="5" id="KW-0812">Transmembrane</keyword>
<dbReference type="SUPFAM" id="SSF117281">
    <property type="entry name" value="Kelch motif"/>
    <property type="match status" value="1"/>
</dbReference>
<evidence type="ECO:0000256" key="3">
    <source>
        <dbReference type="ARBA" id="ARBA00038487"/>
    </source>
</evidence>
<keyword evidence="7" id="KW-1185">Reference proteome</keyword>
<dbReference type="Gene3D" id="2.120.10.80">
    <property type="entry name" value="Kelch-type beta propeller"/>
    <property type="match status" value="2"/>
</dbReference>
<sequence length="397" mass="45443">MDDTNDYTFKVLCFRKIQIKVVALLIRDPRVDTSGAERTGARRVGLALRGQHHWWSGRPLFKELWRFSYVTREWTRVELRGQAPDELASHCAALVDTRYLFVFGGTGFPFGESSSNRLSVCNLSSGEWKCVTNSDDTDAPIEQYGQALAVDPNGDSIYVCGGTTGWLYSMSVHRFDLRSHRWHSLYSRGAYFDNDFPEPRYRHEIVVHENRLYVIGGGTSYKCYKLSKIPVFDVESRQWLAMETKNDLNVMANGVDGYPTRRRCHDCVRADEHTVYVIGGTNNVVIFDDVWRLDLRLMQWTLVPTRLPRAVYFHSASVSSTGRLSVFGGVVLWLVLLASLLNMWRTEFYGRECLYRNLRQEVMQVAAAVVCGLPDLKSVDEILIGLQIPPNIRQTYL</sequence>
<dbReference type="PANTHER" id="PTHR46428:SF1">
    <property type="entry name" value="KELCH DOMAIN-CONTAINING PROTEIN 10"/>
    <property type="match status" value="1"/>
</dbReference>
<proteinExistence type="inferred from homology"/>
<dbReference type="InterPro" id="IPR052125">
    <property type="entry name" value="KLHDC10"/>
</dbReference>
<dbReference type="InterPro" id="IPR015915">
    <property type="entry name" value="Kelch-typ_b-propeller"/>
</dbReference>
<keyword evidence="5" id="KW-1133">Transmembrane helix</keyword>
<dbReference type="OrthoDB" id="7676067at2759"/>
<comment type="similarity">
    <text evidence="3">Belongs to the KLHDC10 family.</text>
</comment>
<organism evidence="6">
    <name type="scientific">Medioppia subpectinata</name>
    <dbReference type="NCBI Taxonomy" id="1979941"/>
    <lineage>
        <taxon>Eukaryota</taxon>
        <taxon>Metazoa</taxon>
        <taxon>Ecdysozoa</taxon>
        <taxon>Arthropoda</taxon>
        <taxon>Chelicerata</taxon>
        <taxon>Arachnida</taxon>
        <taxon>Acari</taxon>
        <taxon>Acariformes</taxon>
        <taxon>Sarcoptiformes</taxon>
        <taxon>Oribatida</taxon>
        <taxon>Brachypylina</taxon>
        <taxon>Oppioidea</taxon>
        <taxon>Oppiidae</taxon>
        <taxon>Medioppia</taxon>
    </lineage>
</organism>
<feature type="transmembrane region" description="Helical" evidence="5">
    <location>
        <begin position="324"/>
        <end position="344"/>
    </location>
</feature>
<dbReference type="GO" id="GO:0032874">
    <property type="term" value="P:positive regulation of stress-activated MAPK cascade"/>
    <property type="evidence" value="ECO:0007669"/>
    <property type="project" value="TreeGrafter"/>
</dbReference>
<dbReference type="InterPro" id="IPR006652">
    <property type="entry name" value="Kelch_1"/>
</dbReference>
<dbReference type="Pfam" id="PF24681">
    <property type="entry name" value="Kelch_KLHDC2_KLHL20_DRC7"/>
    <property type="match status" value="1"/>
</dbReference>
<dbReference type="EMBL" id="OC858026">
    <property type="protein sequence ID" value="CAD7625938.1"/>
    <property type="molecule type" value="Genomic_DNA"/>
</dbReference>
<dbReference type="Proteomes" id="UP000759131">
    <property type="component" value="Unassembled WGS sequence"/>
</dbReference>
<evidence type="ECO:0000256" key="5">
    <source>
        <dbReference type="SAM" id="Phobius"/>
    </source>
</evidence>
<dbReference type="EMBL" id="CAJPIZ010003451">
    <property type="protein sequence ID" value="CAG2106368.1"/>
    <property type="molecule type" value="Genomic_DNA"/>
</dbReference>
<keyword evidence="2" id="KW-0677">Repeat</keyword>
<reference evidence="6" key="1">
    <citation type="submission" date="2020-11" db="EMBL/GenBank/DDBJ databases">
        <authorList>
            <person name="Tran Van P."/>
        </authorList>
    </citation>
    <scope>NUCLEOTIDE SEQUENCE</scope>
</reference>
<evidence type="ECO:0000256" key="2">
    <source>
        <dbReference type="ARBA" id="ARBA00022737"/>
    </source>
</evidence>
<evidence type="ECO:0000313" key="7">
    <source>
        <dbReference type="Proteomes" id="UP000759131"/>
    </source>
</evidence>
<protein>
    <recommendedName>
        <fullName evidence="4">Kelch domain-containing protein 10</fullName>
    </recommendedName>
</protein>
<keyword evidence="1" id="KW-0880">Kelch repeat</keyword>
<gene>
    <name evidence="6" type="ORF">OSB1V03_LOCUS6371</name>
</gene>
<keyword evidence="5" id="KW-0472">Membrane</keyword>
<accession>A0A7R9KMJ6</accession>
<evidence type="ECO:0000313" key="6">
    <source>
        <dbReference type="EMBL" id="CAD7625938.1"/>
    </source>
</evidence>
<evidence type="ECO:0000256" key="1">
    <source>
        <dbReference type="ARBA" id="ARBA00022441"/>
    </source>
</evidence>
<name>A0A7R9KMJ6_9ACAR</name>
<dbReference type="PANTHER" id="PTHR46428">
    <property type="entry name" value="KELCH DOMAIN-CONTAINING PROTEIN 10"/>
    <property type="match status" value="1"/>
</dbReference>